<comment type="caution">
    <text evidence="1">The sequence shown here is derived from an EMBL/GenBank/DDBJ whole genome shotgun (WGS) entry which is preliminary data.</text>
</comment>
<dbReference type="AlphaFoldDB" id="K8WBD5"/>
<dbReference type="RefSeq" id="WP_008916760.1">
    <property type="nucleotide sequence ID" value="NZ_CM001773.1"/>
</dbReference>
<reference evidence="1 2" key="1">
    <citation type="journal article" date="2012" name="BMC Genomics">
        <title>Comparative genomics of bacteria in the genus Providencia isolated from wild Drosophila melanogaster.</title>
        <authorList>
            <person name="Galac M.R."/>
            <person name="Lazzaro B.P."/>
        </authorList>
    </citation>
    <scope>NUCLEOTIDE SEQUENCE [LARGE SCALE GENOMIC DNA]</scope>
    <source>
        <strain evidence="1 2">DSM 19967</strain>
    </source>
</reference>
<accession>K8WBD5</accession>
<evidence type="ECO:0000313" key="1">
    <source>
        <dbReference type="EMBL" id="EKT53555.1"/>
    </source>
</evidence>
<organism evidence="1 2">
    <name type="scientific">Providencia sneebia DSM 19967</name>
    <dbReference type="NCBI Taxonomy" id="1141660"/>
    <lineage>
        <taxon>Bacteria</taxon>
        <taxon>Pseudomonadati</taxon>
        <taxon>Pseudomonadota</taxon>
        <taxon>Gammaproteobacteria</taxon>
        <taxon>Enterobacterales</taxon>
        <taxon>Morganellaceae</taxon>
        <taxon>Providencia</taxon>
    </lineage>
</organism>
<dbReference type="EMBL" id="AKKN01000013">
    <property type="protein sequence ID" value="EKT53555.1"/>
    <property type="molecule type" value="Genomic_DNA"/>
</dbReference>
<keyword evidence="2" id="KW-1185">Reference proteome</keyword>
<dbReference type="Proteomes" id="UP000010290">
    <property type="component" value="Chromosome"/>
</dbReference>
<protein>
    <submittedName>
        <fullName evidence="1">Uncharacterized protein</fullName>
    </submittedName>
</protein>
<gene>
    <name evidence="1" type="ORF">OO7_15124</name>
</gene>
<evidence type="ECO:0000313" key="2">
    <source>
        <dbReference type="Proteomes" id="UP000010290"/>
    </source>
</evidence>
<sequence length="107" mass="12489">MAGIFYFGEKLGVALGSPRLSILVSELEQELQSYPEILDKILDFYNCDSSVDFSILSKAKYNICYNALVNIVKTIKSINDREKWWIVELWDNEMKREMQESPLYLNI</sequence>
<dbReference type="OrthoDB" id="6637116at2"/>
<dbReference type="HOGENOM" id="CLU_2082586_0_0_6"/>
<name>K8WBD5_9GAMM</name>
<proteinExistence type="predicted"/>